<keyword evidence="3" id="KW-0472">Membrane</keyword>
<dbReference type="SUPFAM" id="SSF49313">
    <property type="entry name" value="Cadherin-like"/>
    <property type="match status" value="1"/>
</dbReference>
<dbReference type="Proteomes" id="UP000887116">
    <property type="component" value="Unassembled WGS sequence"/>
</dbReference>
<dbReference type="InterPro" id="IPR015919">
    <property type="entry name" value="Cadherin-like_sf"/>
</dbReference>
<dbReference type="PANTHER" id="PTHR46599">
    <property type="entry name" value="PIGGYBAC TRANSPOSABLE ELEMENT-DERIVED PROTEIN 4"/>
    <property type="match status" value="1"/>
</dbReference>
<sequence length="342" mass="38796">MMLSYCPEAKYTKVNRTMKDGSKEEFECPMAIEFYNKIMGGVDLADQIANVYELDRKFCKWRKKVFFRLWMSAVVNSWIAYCELKHRKKTLLDFIVPLAEALMASGKLNAQYQRRSGTGRLSKTSRSLLSVGDHLSVTTKTELWCRRRVTTVRTRDDENDPIEYGIEPAVFLDGSSYFSIDKKTGKVVVARPLTGLAGNDYYLFITANDGHQTAKIEVYVRVVKGNDSPTLTMSPPSSVNAPPNIPPPPYEFLSNPWFHRPPSPKSTPTPPSLPTEVLTTPSEERNNTTNLRQPVDWVSTVFPLIATVAFAPVFGVVLWLLRRRCRVQEKLKALSFSRGHFC</sequence>
<accession>A0A8X6GYK1</accession>
<evidence type="ECO:0000256" key="2">
    <source>
        <dbReference type="SAM" id="MobiDB-lite"/>
    </source>
</evidence>
<keyword evidence="3" id="KW-1133">Transmembrane helix</keyword>
<evidence type="ECO:0000313" key="6">
    <source>
        <dbReference type="Proteomes" id="UP000887116"/>
    </source>
</evidence>
<evidence type="ECO:0000313" key="5">
    <source>
        <dbReference type="EMBL" id="GFQ76374.1"/>
    </source>
</evidence>
<keyword evidence="1" id="KW-0106">Calcium</keyword>
<evidence type="ECO:0000259" key="4">
    <source>
        <dbReference type="PROSITE" id="PS50268"/>
    </source>
</evidence>
<organism evidence="5 6">
    <name type="scientific">Trichonephila clavata</name>
    <name type="common">Joro spider</name>
    <name type="synonym">Nephila clavata</name>
    <dbReference type="NCBI Taxonomy" id="2740835"/>
    <lineage>
        <taxon>Eukaryota</taxon>
        <taxon>Metazoa</taxon>
        <taxon>Ecdysozoa</taxon>
        <taxon>Arthropoda</taxon>
        <taxon>Chelicerata</taxon>
        <taxon>Arachnida</taxon>
        <taxon>Araneae</taxon>
        <taxon>Araneomorphae</taxon>
        <taxon>Entelegynae</taxon>
        <taxon>Araneoidea</taxon>
        <taxon>Nephilidae</taxon>
        <taxon>Trichonephila</taxon>
    </lineage>
</organism>
<feature type="transmembrane region" description="Helical" evidence="3">
    <location>
        <begin position="297"/>
        <end position="321"/>
    </location>
</feature>
<dbReference type="AlphaFoldDB" id="A0A8X6GYK1"/>
<gene>
    <name evidence="5" type="primary">X975_25666</name>
    <name evidence="5" type="ORF">TNCT_580551</name>
</gene>
<dbReference type="GO" id="GO:0005509">
    <property type="term" value="F:calcium ion binding"/>
    <property type="evidence" value="ECO:0007669"/>
    <property type="project" value="UniProtKB-UniRule"/>
</dbReference>
<feature type="compositionally biased region" description="Pro residues" evidence="2">
    <location>
        <begin position="259"/>
        <end position="273"/>
    </location>
</feature>
<evidence type="ECO:0000256" key="1">
    <source>
        <dbReference type="PROSITE-ProRule" id="PRU00043"/>
    </source>
</evidence>
<keyword evidence="3" id="KW-0812">Transmembrane</keyword>
<dbReference type="PANTHER" id="PTHR46599:SF3">
    <property type="entry name" value="PIGGYBAC TRANSPOSABLE ELEMENT-DERIVED PROTEIN 4"/>
    <property type="match status" value="1"/>
</dbReference>
<dbReference type="InterPro" id="IPR002126">
    <property type="entry name" value="Cadherin-like_dom"/>
</dbReference>
<keyword evidence="6" id="KW-1185">Reference proteome</keyword>
<proteinExistence type="predicted"/>
<dbReference type="EMBL" id="BMAO01011783">
    <property type="protein sequence ID" value="GFQ76374.1"/>
    <property type="molecule type" value="Genomic_DNA"/>
</dbReference>
<feature type="domain" description="Cadherin" evidence="4">
    <location>
        <begin position="149"/>
        <end position="238"/>
    </location>
</feature>
<dbReference type="OrthoDB" id="6437726at2759"/>
<reference evidence="5" key="1">
    <citation type="submission" date="2020-07" db="EMBL/GenBank/DDBJ databases">
        <title>Multicomponent nature underlies the extraordinary mechanical properties of spider dragline silk.</title>
        <authorList>
            <person name="Kono N."/>
            <person name="Nakamura H."/>
            <person name="Mori M."/>
            <person name="Yoshida Y."/>
            <person name="Ohtoshi R."/>
            <person name="Malay A.D."/>
            <person name="Moran D.A.P."/>
            <person name="Tomita M."/>
            <person name="Numata K."/>
            <person name="Arakawa K."/>
        </authorList>
    </citation>
    <scope>NUCLEOTIDE SEQUENCE</scope>
</reference>
<evidence type="ECO:0000256" key="3">
    <source>
        <dbReference type="SAM" id="Phobius"/>
    </source>
</evidence>
<comment type="caution">
    <text evidence="5">The sequence shown here is derived from an EMBL/GenBank/DDBJ whole genome shotgun (WGS) entry which is preliminary data.</text>
</comment>
<dbReference type="Gene3D" id="2.60.40.60">
    <property type="entry name" value="Cadherins"/>
    <property type="match status" value="1"/>
</dbReference>
<protein>
    <submittedName>
        <fullName evidence="5">Rho guanine nucleotide exchange factor 10-like protein</fullName>
    </submittedName>
</protein>
<dbReference type="Pfam" id="PF13843">
    <property type="entry name" value="DDE_Tnp_1_7"/>
    <property type="match status" value="1"/>
</dbReference>
<dbReference type="SMART" id="SM00112">
    <property type="entry name" value="CA"/>
    <property type="match status" value="1"/>
</dbReference>
<dbReference type="InterPro" id="IPR029526">
    <property type="entry name" value="PGBD"/>
</dbReference>
<feature type="region of interest" description="Disordered" evidence="2">
    <location>
        <begin position="258"/>
        <end position="291"/>
    </location>
</feature>
<dbReference type="GO" id="GO:0016020">
    <property type="term" value="C:membrane"/>
    <property type="evidence" value="ECO:0007669"/>
    <property type="project" value="InterPro"/>
</dbReference>
<name>A0A8X6GYK1_TRICU</name>
<dbReference type="GO" id="GO:0007156">
    <property type="term" value="P:homophilic cell adhesion via plasma membrane adhesion molecules"/>
    <property type="evidence" value="ECO:0007669"/>
    <property type="project" value="InterPro"/>
</dbReference>
<dbReference type="PROSITE" id="PS50268">
    <property type="entry name" value="CADHERIN_2"/>
    <property type="match status" value="1"/>
</dbReference>
<dbReference type="CDD" id="cd11304">
    <property type="entry name" value="Cadherin_repeat"/>
    <property type="match status" value="1"/>
</dbReference>